<feature type="compositionally biased region" description="Basic and acidic residues" evidence="6">
    <location>
        <begin position="353"/>
        <end position="363"/>
    </location>
</feature>
<feature type="transmembrane region" description="Helical" evidence="7">
    <location>
        <begin position="214"/>
        <end position="236"/>
    </location>
</feature>
<feature type="transmembrane region" description="Helical" evidence="7">
    <location>
        <begin position="20"/>
        <end position="42"/>
    </location>
</feature>
<evidence type="ECO:0000313" key="9">
    <source>
        <dbReference type="EMBL" id="KAK8856758.1"/>
    </source>
</evidence>
<keyword evidence="3 7" id="KW-1133">Transmembrane helix</keyword>
<proteinExistence type="inferred from homology"/>
<dbReference type="PANTHER" id="PTHR33048">
    <property type="entry name" value="PTH11-LIKE INTEGRAL MEMBRANE PROTEIN (AFU_ORTHOLOGUE AFUA_5G11245)"/>
    <property type="match status" value="1"/>
</dbReference>
<reference evidence="9 10" key="1">
    <citation type="journal article" date="2024" name="IMA Fungus">
        <title>Apiospora arundinis, a panoply of carbohydrate-active enzymes and secondary metabolites.</title>
        <authorList>
            <person name="Sorensen T."/>
            <person name="Petersen C."/>
            <person name="Muurmann A.T."/>
            <person name="Christiansen J.V."/>
            <person name="Brundto M.L."/>
            <person name="Overgaard C.K."/>
            <person name="Boysen A.T."/>
            <person name="Wollenberg R.D."/>
            <person name="Larsen T.O."/>
            <person name="Sorensen J.L."/>
            <person name="Nielsen K.L."/>
            <person name="Sondergaard T.E."/>
        </authorList>
    </citation>
    <scope>NUCLEOTIDE SEQUENCE [LARGE SCALE GENOMIC DNA]</scope>
    <source>
        <strain evidence="9 10">AAU 773</strain>
    </source>
</reference>
<evidence type="ECO:0000256" key="4">
    <source>
        <dbReference type="ARBA" id="ARBA00023136"/>
    </source>
</evidence>
<feature type="domain" description="Rhodopsin" evidence="8">
    <location>
        <begin position="38"/>
        <end position="280"/>
    </location>
</feature>
<keyword evidence="2 7" id="KW-0812">Transmembrane</keyword>
<evidence type="ECO:0000259" key="8">
    <source>
        <dbReference type="Pfam" id="PF20684"/>
    </source>
</evidence>
<name>A0ABR2I3S6_9PEZI</name>
<feature type="compositionally biased region" description="Polar residues" evidence="6">
    <location>
        <begin position="305"/>
        <end position="320"/>
    </location>
</feature>
<dbReference type="InterPro" id="IPR052337">
    <property type="entry name" value="SAT4-like"/>
</dbReference>
<dbReference type="Pfam" id="PF20684">
    <property type="entry name" value="Fung_rhodopsin"/>
    <property type="match status" value="1"/>
</dbReference>
<organism evidence="9 10">
    <name type="scientific">Apiospora arundinis</name>
    <dbReference type="NCBI Taxonomy" id="335852"/>
    <lineage>
        <taxon>Eukaryota</taxon>
        <taxon>Fungi</taxon>
        <taxon>Dikarya</taxon>
        <taxon>Ascomycota</taxon>
        <taxon>Pezizomycotina</taxon>
        <taxon>Sordariomycetes</taxon>
        <taxon>Xylariomycetidae</taxon>
        <taxon>Amphisphaeriales</taxon>
        <taxon>Apiosporaceae</taxon>
        <taxon>Apiospora</taxon>
    </lineage>
</organism>
<feature type="transmembrane region" description="Helical" evidence="7">
    <location>
        <begin position="134"/>
        <end position="159"/>
    </location>
</feature>
<evidence type="ECO:0000256" key="3">
    <source>
        <dbReference type="ARBA" id="ARBA00022989"/>
    </source>
</evidence>
<keyword evidence="10" id="KW-1185">Reference proteome</keyword>
<keyword evidence="4 7" id="KW-0472">Membrane</keyword>
<evidence type="ECO:0000256" key="2">
    <source>
        <dbReference type="ARBA" id="ARBA00022692"/>
    </source>
</evidence>
<evidence type="ECO:0000256" key="6">
    <source>
        <dbReference type="SAM" id="MobiDB-lite"/>
    </source>
</evidence>
<dbReference type="Proteomes" id="UP001390339">
    <property type="component" value="Unassembled WGS sequence"/>
</dbReference>
<gene>
    <name evidence="9" type="ORF">PGQ11_012670</name>
</gene>
<evidence type="ECO:0000313" key="10">
    <source>
        <dbReference type="Proteomes" id="UP001390339"/>
    </source>
</evidence>
<evidence type="ECO:0000256" key="7">
    <source>
        <dbReference type="SAM" id="Phobius"/>
    </source>
</evidence>
<feature type="transmembrane region" description="Helical" evidence="7">
    <location>
        <begin position="98"/>
        <end position="122"/>
    </location>
</feature>
<feature type="transmembrane region" description="Helical" evidence="7">
    <location>
        <begin position="179"/>
        <end position="202"/>
    </location>
</feature>
<protein>
    <submittedName>
        <fullName evidence="9">CFEM domain-containing protein</fullName>
    </submittedName>
</protein>
<comment type="subcellular location">
    <subcellularLocation>
        <location evidence="1">Membrane</location>
        <topology evidence="1">Multi-pass membrane protein</topology>
    </subcellularLocation>
</comment>
<dbReference type="PANTHER" id="PTHR33048:SF55">
    <property type="entry name" value="INTEGRAL MEMBRANE PROTEIN"/>
    <property type="match status" value="1"/>
</dbReference>
<feature type="region of interest" description="Disordered" evidence="6">
    <location>
        <begin position="394"/>
        <end position="417"/>
    </location>
</feature>
<dbReference type="InterPro" id="IPR049326">
    <property type="entry name" value="Rhodopsin_dom_fungi"/>
</dbReference>
<accession>A0ABR2I3S6</accession>
<evidence type="ECO:0000256" key="5">
    <source>
        <dbReference type="ARBA" id="ARBA00038359"/>
    </source>
</evidence>
<feature type="region of interest" description="Disordered" evidence="6">
    <location>
        <begin position="301"/>
        <end position="373"/>
    </location>
</feature>
<comment type="caution">
    <text evidence="9">The sequence shown here is derived from an EMBL/GenBank/DDBJ whole genome shotgun (WGS) entry which is preliminary data.</text>
</comment>
<feature type="transmembrane region" description="Helical" evidence="7">
    <location>
        <begin position="54"/>
        <end position="75"/>
    </location>
</feature>
<dbReference type="EMBL" id="JAPCWZ010000007">
    <property type="protein sequence ID" value="KAK8856758.1"/>
    <property type="molecule type" value="Genomic_DNA"/>
</dbReference>
<comment type="similarity">
    <text evidence="5">Belongs to the SAT4 family.</text>
</comment>
<sequence>MAVPTTPDISAIPTPPKQAVALFIIVFWTVLAFVAFSLRVWTRLRVTRQWGIDDTLMVPAVLCSVLMSAPFYMYAKLGYFGWHKEDVPLDFDPSPGLWWFYLSQIFYNPILALVKCSVLVFILRVGGLRTGVRWACFGLITFTALQAVAIFFAVLLQCLPIEANWDMKARANAKCIDNAFHITISSITILTDILVVALPFYVFLGLKMRRATKIAVICVFALGGVVTIVGIVRIWGVIQLFYYPDPNGDTFYDIKMVLSVVEVNTAIVTACAPALRPLLRHFFPSLFSVASEDDYYPKHVASGDGTANTNHNPYGQGSRNFSKKIYGDMSRTRSHHHHQNQNSIAMKPLRGFDSPHHSGHVEVRGSTPTGSDEAIMTYNGIMRTMDVKVQYEDTEPLQKTETSVDSSRRPTTRGSFD</sequence>
<evidence type="ECO:0000256" key="1">
    <source>
        <dbReference type="ARBA" id="ARBA00004141"/>
    </source>
</evidence>